<dbReference type="Pfam" id="PF11104">
    <property type="entry name" value="PilM_2"/>
    <property type="match status" value="1"/>
</dbReference>
<feature type="transmembrane region" description="Helical" evidence="1">
    <location>
        <begin position="308"/>
        <end position="333"/>
    </location>
</feature>
<evidence type="ECO:0000313" key="2">
    <source>
        <dbReference type="EMBL" id="OGM79218.1"/>
    </source>
</evidence>
<dbReference type="InterPro" id="IPR005883">
    <property type="entry name" value="PilM"/>
</dbReference>
<keyword evidence="1" id="KW-0812">Transmembrane</keyword>
<dbReference type="Gene3D" id="3.30.420.40">
    <property type="match status" value="2"/>
</dbReference>
<reference evidence="2 3" key="1">
    <citation type="journal article" date="2016" name="Nat. Commun.">
        <title>Thousands of microbial genomes shed light on interconnected biogeochemical processes in an aquifer system.</title>
        <authorList>
            <person name="Anantharaman K."/>
            <person name="Brown C.T."/>
            <person name="Hug L.A."/>
            <person name="Sharon I."/>
            <person name="Castelle C.J."/>
            <person name="Probst A.J."/>
            <person name="Thomas B.C."/>
            <person name="Singh A."/>
            <person name="Wilkins M.J."/>
            <person name="Karaoz U."/>
            <person name="Brodie E.L."/>
            <person name="Williams K.H."/>
            <person name="Hubbard S.S."/>
            <person name="Banfield J.F."/>
        </authorList>
    </citation>
    <scope>NUCLEOTIDE SEQUENCE [LARGE SCALE GENOMIC DNA]</scope>
</reference>
<comment type="caution">
    <text evidence="2">The sequence shown here is derived from an EMBL/GenBank/DDBJ whole genome shotgun (WGS) entry which is preliminary data.</text>
</comment>
<evidence type="ECO:0000256" key="1">
    <source>
        <dbReference type="SAM" id="Phobius"/>
    </source>
</evidence>
<dbReference type="AlphaFoldDB" id="A0A1F8CU03"/>
<dbReference type="STRING" id="1802538.A2382_00335"/>
<gene>
    <name evidence="2" type="ORF">A2382_00335</name>
</gene>
<dbReference type="SUPFAM" id="SSF53067">
    <property type="entry name" value="Actin-like ATPase domain"/>
    <property type="match status" value="1"/>
</dbReference>
<dbReference type="Proteomes" id="UP000178999">
    <property type="component" value="Unassembled WGS sequence"/>
</dbReference>
<keyword evidence="1" id="KW-1133">Transmembrane helix</keyword>
<name>A0A1F8CU03_9BACT</name>
<dbReference type="InterPro" id="IPR043129">
    <property type="entry name" value="ATPase_NBD"/>
</dbReference>
<accession>A0A1F8CU03</accession>
<dbReference type="Gene3D" id="3.30.1490.300">
    <property type="match status" value="1"/>
</dbReference>
<protein>
    <recommendedName>
        <fullName evidence="4">Type IV pilus assembly protein PilM</fullName>
    </recommendedName>
</protein>
<evidence type="ECO:0008006" key="4">
    <source>
        <dbReference type="Google" id="ProtNLM"/>
    </source>
</evidence>
<proteinExistence type="predicted"/>
<evidence type="ECO:0000313" key="3">
    <source>
        <dbReference type="Proteomes" id="UP000178999"/>
    </source>
</evidence>
<keyword evidence="1" id="KW-0472">Membrane</keyword>
<sequence>MFQKKFISIVFTSRKIQYLQLDSSKKTVVKFGSFDIPPGLIVAYQVKDVAVLSQLVAGTYKQLGLKEKAVGIVIPEFSTYTRAFNFPKLEHQELDEAVRWDAADFLPDSGKDMLMDWEIIGEEGETYKVLMAAIKKEALAGYVDAVSRAGLIPLIVETPSLSLVRVTDGIDVEKLVVYVSADETILVLGKGESILASSVANSSSQNEIIQTAQRLIQHYSKVAVEKVFVGGANLSGQFLNDFQANLGKKIELINIAIQGLTPAQVQEYIIPISLQLKDPVQPASEATINLLPKEWEKHFKERLTGLRYWTLTLFISVIVWVCLLAVVITYMLFDKVARDYEARETMVDDKVLTQVTADVERANNLSESVLSITESIVWPQTIVNQITKVKPVGIEILSFDLNLEKGTVKLIGKAADRSVLINFKKKIESTSAFDSIELPITSLVSETNLDFEMTFIYMPVMKETKKVPKLKI</sequence>
<organism evidence="2 3">
    <name type="scientific">Candidatus Woesebacteria bacterium RIFOXYB1_FULL_38_16</name>
    <dbReference type="NCBI Taxonomy" id="1802538"/>
    <lineage>
        <taxon>Bacteria</taxon>
        <taxon>Candidatus Woeseibacteriota</taxon>
    </lineage>
</organism>
<dbReference type="EMBL" id="MGHY01000018">
    <property type="protein sequence ID" value="OGM79218.1"/>
    <property type="molecule type" value="Genomic_DNA"/>
</dbReference>